<dbReference type="SUPFAM" id="SSF48726">
    <property type="entry name" value="Immunoglobulin"/>
    <property type="match status" value="1"/>
</dbReference>
<dbReference type="InterPro" id="IPR036179">
    <property type="entry name" value="Ig-like_dom_sf"/>
</dbReference>
<feature type="region of interest" description="Disordered" evidence="1">
    <location>
        <begin position="77"/>
        <end position="97"/>
    </location>
</feature>
<feature type="region of interest" description="Disordered" evidence="1">
    <location>
        <begin position="370"/>
        <end position="430"/>
    </location>
</feature>
<dbReference type="SMART" id="SM00409">
    <property type="entry name" value="IG"/>
    <property type="match status" value="1"/>
</dbReference>
<dbReference type="PROSITE" id="PS50835">
    <property type="entry name" value="IG_LIKE"/>
    <property type="match status" value="1"/>
</dbReference>
<keyword evidence="2" id="KW-0472">Membrane</keyword>
<dbReference type="PANTHER" id="PTHR15264:SF2">
    <property type="entry name" value="PROGRAMMED CELL DEATH PROTEIN 1"/>
    <property type="match status" value="1"/>
</dbReference>
<dbReference type="InterPro" id="IPR003599">
    <property type="entry name" value="Ig_sub"/>
</dbReference>
<dbReference type="Gene3D" id="2.60.40.10">
    <property type="entry name" value="Immunoglobulins"/>
    <property type="match status" value="1"/>
</dbReference>
<dbReference type="Proteomes" id="UP001266305">
    <property type="component" value="Unassembled WGS sequence"/>
</dbReference>
<dbReference type="InterPro" id="IPR013106">
    <property type="entry name" value="Ig_V-set"/>
</dbReference>
<evidence type="ECO:0000256" key="1">
    <source>
        <dbReference type="SAM" id="MobiDB-lite"/>
    </source>
</evidence>
<protein>
    <recommendedName>
        <fullName evidence="3">Ig-like domain-containing protein</fullName>
    </recommendedName>
</protein>
<keyword evidence="2" id="KW-1133">Transmembrane helix</keyword>
<sequence length="787" mass="84471">MFTACSTPQDRPSPFLPAQGTAFSHQPTILHGSKREHLGKQSLTCRLCHSRVAALAWEAEPLRGCLQRRCQWVPTASPETQRATGFPAPCSTQSQPSPGGSCSHPAPGCFPGACLALMLGAHLPPFSQVSQCWTGVPTVVPLPWPGCPLALRVALPRKPPRSKPTQDRLGDARVCPATVCWGVPWPAGRLALSGLREWGSPQQPRCSKPRPCHFWARHQDAGGQAHRWRRQVLGGQEAVGTEETGTLWLTAPGVITTTRLGIHLTAAMATRTWNLYHHVGAPMQAQDRAEADAGLVPYLGNPAAWGTWWAGRESHLLCSISGLDLKPVWCPHPQKIRNPPAAAWASQALALAGKRHSHPPSPVTLPCATAVQTGPGQDAQGSGARDGQPRNSPLWALASTGKGVKNLSRKPGESRAEALPQVEGRGPAVDSSARPWAAEALTEDTPAAVALPEPLLPGGPPSPFLTSLHLSDYRDRPWNPPTFSPPLLVVAEGDNATFTCSFANTSESFVLNWYRMSPSNQTDKLAAFPEDRSQPGQDRRFRVTQLPNGRDFRMSVIGARHNDSGTYLCGAISLAPKAQIKESPRAELRVTERNPDVPTAPPSPSPRPAGQFQGLMVGIVVGLLASLVLLAWVLVAICPRAAQGNVAPAPQPAPRTLLAALTRPPRFLFSPAMKALGLRPPPSPWGVLLRVCLVIPRAVGVQRTDQPLKEDPSAVPAFSVDYGELDFQWREKTPEPPTPCVPEQTEYATIVFSSGLGASSPARRGSAEGPRSPRPLRPEDGHCSWPL</sequence>
<feature type="domain" description="Ig-like" evidence="3">
    <location>
        <begin position="481"/>
        <end position="591"/>
    </location>
</feature>
<gene>
    <name evidence="4" type="ORF">P7K49_013195</name>
</gene>
<feature type="region of interest" description="Disordered" evidence="1">
    <location>
        <begin position="755"/>
        <end position="787"/>
    </location>
</feature>
<evidence type="ECO:0000313" key="5">
    <source>
        <dbReference type="Proteomes" id="UP001266305"/>
    </source>
</evidence>
<evidence type="ECO:0000259" key="3">
    <source>
        <dbReference type="PROSITE" id="PS50835"/>
    </source>
</evidence>
<feature type="region of interest" description="Disordered" evidence="1">
    <location>
        <begin position="1"/>
        <end position="21"/>
    </location>
</feature>
<keyword evidence="5" id="KW-1185">Reference proteome</keyword>
<dbReference type="SMART" id="SM00406">
    <property type="entry name" value="IGv"/>
    <property type="match status" value="1"/>
</dbReference>
<evidence type="ECO:0000256" key="2">
    <source>
        <dbReference type="SAM" id="Phobius"/>
    </source>
</evidence>
<proteinExistence type="predicted"/>
<reference evidence="4 5" key="1">
    <citation type="submission" date="2023-05" db="EMBL/GenBank/DDBJ databases">
        <title>B98-5 Cell Line De Novo Hybrid Assembly: An Optical Mapping Approach.</title>
        <authorList>
            <person name="Kananen K."/>
            <person name="Auerbach J.A."/>
            <person name="Kautto E."/>
            <person name="Blachly J.S."/>
        </authorList>
    </citation>
    <scope>NUCLEOTIDE SEQUENCE [LARGE SCALE GENOMIC DNA]</scope>
    <source>
        <strain evidence="4">B95-8</strain>
        <tissue evidence="4">Cell line</tissue>
    </source>
</reference>
<feature type="compositionally biased region" description="Polar residues" evidence="1">
    <location>
        <begin position="1"/>
        <end position="10"/>
    </location>
</feature>
<feature type="compositionally biased region" description="Basic and acidic residues" evidence="1">
    <location>
        <begin position="776"/>
        <end position="787"/>
    </location>
</feature>
<dbReference type="Pfam" id="PF07686">
    <property type="entry name" value="V-set"/>
    <property type="match status" value="1"/>
</dbReference>
<dbReference type="PANTHER" id="PTHR15264">
    <property type="entry name" value="PROGRAMMED CELL DEATH PROTEIN 1"/>
    <property type="match status" value="1"/>
</dbReference>
<accession>A0ABQ9VG17</accession>
<comment type="caution">
    <text evidence="4">The sequence shown here is derived from an EMBL/GenBank/DDBJ whole genome shotgun (WGS) entry which is preliminary data.</text>
</comment>
<dbReference type="EMBL" id="JASSZA010000006">
    <property type="protein sequence ID" value="KAK2108030.1"/>
    <property type="molecule type" value="Genomic_DNA"/>
</dbReference>
<evidence type="ECO:0000313" key="4">
    <source>
        <dbReference type="EMBL" id="KAK2108030.1"/>
    </source>
</evidence>
<feature type="compositionally biased region" description="Basic and acidic residues" evidence="1">
    <location>
        <begin position="583"/>
        <end position="595"/>
    </location>
</feature>
<dbReference type="InterPro" id="IPR007110">
    <property type="entry name" value="Ig-like_dom"/>
</dbReference>
<name>A0ABQ9VG17_SAGOE</name>
<dbReference type="InterPro" id="IPR013783">
    <property type="entry name" value="Ig-like_fold"/>
</dbReference>
<keyword evidence="2" id="KW-0812">Transmembrane</keyword>
<feature type="region of interest" description="Disordered" evidence="1">
    <location>
        <begin position="583"/>
        <end position="608"/>
    </location>
</feature>
<feature type="compositionally biased region" description="Pro residues" evidence="1">
    <location>
        <begin position="598"/>
        <end position="607"/>
    </location>
</feature>
<organism evidence="4 5">
    <name type="scientific">Saguinus oedipus</name>
    <name type="common">Cotton-top tamarin</name>
    <name type="synonym">Oedipomidas oedipus</name>
    <dbReference type="NCBI Taxonomy" id="9490"/>
    <lineage>
        <taxon>Eukaryota</taxon>
        <taxon>Metazoa</taxon>
        <taxon>Chordata</taxon>
        <taxon>Craniata</taxon>
        <taxon>Vertebrata</taxon>
        <taxon>Euteleostomi</taxon>
        <taxon>Mammalia</taxon>
        <taxon>Eutheria</taxon>
        <taxon>Euarchontoglires</taxon>
        <taxon>Primates</taxon>
        <taxon>Haplorrhini</taxon>
        <taxon>Platyrrhini</taxon>
        <taxon>Cebidae</taxon>
        <taxon>Callitrichinae</taxon>
        <taxon>Saguinus</taxon>
    </lineage>
</organism>
<feature type="transmembrane region" description="Helical" evidence="2">
    <location>
        <begin position="612"/>
        <end position="635"/>
    </location>
</feature>
<dbReference type="CDD" id="cd16088">
    <property type="entry name" value="IgV_PD1"/>
    <property type="match status" value="1"/>
</dbReference>
<dbReference type="InterPro" id="IPR042379">
    <property type="entry name" value="PDCD1"/>
</dbReference>